<proteinExistence type="inferred from homology"/>
<dbReference type="PIRSF" id="PIRSF003128">
    <property type="entry name" value="RecN"/>
    <property type="match status" value="1"/>
</dbReference>
<dbReference type="GO" id="GO:0006281">
    <property type="term" value="P:DNA repair"/>
    <property type="evidence" value="ECO:0007669"/>
    <property type="project" value="UniProtKB-KW"/>
</dbReference>
<dbReference type="GO" id="GO:0006310">
    <property type="term" value="P:DNA recombination"/>
    <property type="evidence" value="ECO:0007669"/>
    <property type="project" value="InterPro"/>
</dbReference>
<keyword evidence="6" id="KW-0067">ATP-binding</keyword>
<dbReference type="RefSeq" id="WP_188683988.1">
    <property type="nucleotide sequence ID" value="NZ_BMIS01000005.1"/>
</dbReference>
<dbReference type="GO" id="GO:0009432">
    <property type="term" value="P:SOS response"/>
    <property type="evidence" value="ECO:0007669"/>
    <property type="project" value="TreeGrafter"/>
</dbReference>
<dbReference type="Proteomes" id="UP000633136">
    <property type="component" value="Unassembled WGS sequence"/>
</dbReference>
<comment type="function">
    <text evidence="1 9">May be involved in recombinational repair of damaged DNA.</text>
</comment>
<keyword evidence="13" id="KW-1185">Reference proteome</keyword>
<feature type="coiled-coil region" evidence="10">
    <location>
        <begin position="190"/>
        <end position="220"/>
    </location>
</feature>
<dbReference type="NCBIfam" id="TIGR00634">
    <property type="entry name" value="recN"/>
    <property type="match status" value="1"/>
</dbReference>
<dbReference type="SUPFAM" id="SSF52540">
    <property type="entry name" value="P-loop containing nucleoside triphosphate hydrolases"/>
    <property type="match status" value="1"/>
</dbReference>
<evidence type="ECO:0000256" key="4">
    <source>
        <dbReference type="ARBA" id="ARBA00022741"/>
    </source>
</evidence>
<dbReference type="CDD" id="cd03241">
    <property type="entry name" value="ABC_RecN"/>
    <property type="match status" value="1"/>
</dbReference>
<evidence type="ECO:0000313" key="12">
    <source>
        <dbReference type="EMBL" id="GGE67296.1"/>
    </source>
</evidence>
<evidence type="ECO:0000256" key="3">
    <source>
        <dbReference type="ARBA" id="ARBA00021315"/>
    </source>
</evidence>
<feature type="domain" description="RecF/RecN/SMC N-terminal" evidence="11">
    <location>
        <begin position="2"/>
        <end position="535"/>
    </location>
</feature>
<evidence type="ECO:0000256" key="5">
    <source>
        <dbReference type="ARBA" id="ARBA00022763"/>
    </source>
</evidence>
<dbReference type="GO" id="GO:0005524">
    <property type="term" value="F:ATP binding"/>
    <property type="evidence" value="ECO:0007669"/>
    <property type="project" value="UniProtKB-KW"/>
</dbReference>
<reference evidence="12" key="2">
    <citation type="submission" date="2020-09" db="EMBL/GenBank/DDBJ databases">
        <authorList>
            <person name="Sun Q."/>
            <person name="Zhou Y."/>
        </authorList>
    </citation>
    <scope>NUCLEOTIDE SEQUENCE</scope>
    <source>
        <strain evidence="12">CGMCC 1.15388</strain>
    </source>
</reference>
<dbReference type="GO" id="GO:0043590">
    <property type="term" value="C:bacterial nucleoid"/>
    <property type="evidence" value="ECO:0007669"/>
    <property type="project" value="TreeGrafter"/>
</dbReference>
<dbReference type="EMBL" id="BMIS01000005">
    <property type="protein sequence ID" value="GGE67296.1"/>
    <property type="molecule type" value="Genomic_DNA"/>
</dbReference>
<dbReference type="AlphaFoldDB" id="A0A917AQR6"/>
<reference evidence="12" key="1">
    <citation type="journal article" date="2014" name="Int. J. Syst. Evol. Microbiol.">
        <title>Complete genome sequence of Corynebacterium casei LMG S-19264T (=DSM 44701T), isolated from a smear-ripened cheese.</title>
        <authorList>
            <consortium name="US DOE Joint Genome Institute (JGI-PGF)"/>
            <person name="Walter F."/>
            <person name="Albersmeier A."/>
            <person name="Kalinowski J."/>
            <person name="Ruckert C."/>
        </authorList>
    </citation>
    <scope>NUCLEOTIDE SEQUENCE</scope>
    <source>
        <strain evidence="12">CGMCC 1.15388</strain>
    </source>
</reference>
<evidence type="ECO:0000259" key="11">
    <source>
        <dbReference type="Pfam" id="PF02463"/>
    </source>
</evidence>
<evidence type="ECO:0000256" key="6">
    <source>
        <dbReference type="ARBA" id="ARBA00022840"/>
    </source>
</evidence>
<keyword evidence="7 9" id="KW-0234">DNA repair</keyword>
<keyword evidence="5 9" id="KW-0227">DNA damage</keyword>
<evidence type="ECO:0000256" key="10">
    <source>
        <dbReference type="SAM" id="Coils"/>
    </source>
</evidence>
<dbReference type="PANTHER" id="PTHR11059:SF0">
    <property type="entry name" value="DNA REPAIR PROTEIN RECN"/>
    <property type="match status" value="1"/>
</dbReference>
<dbReference type="InterPro" id="IPR004604">
    <property type="entry name" value="DNA_recomb/repair_RecN"/>
</dbReference>
<sequence>MIENVTISDLGVIERAELPLHPGFNVVTGETGAGKTMVVTALGLLLGARAEATAVRRGADKASVDAEVTVEAGHHSVELAREAGAWLDEEPAEEGKDDTAAASDQQIQLLLGRALSAKGRSRASVGGRSVPVTMLGEIGSSLVTVHGQSDQLRLKSAAAQRAALDRHAGEEFAAALKSYRAGYQDYLAKRDELEEITTNERERRREAEQLQQALEQIDEADPQPGEDAALKEESLKLENVEGLREAARSAQQALSGPDAAETAVDAPNAVEMVEAAAAALAGVQDQDRELGEISEQISSVSSLLNDAASQLGVYAASLDESGPERLAEVHQRRAELDRLIRLYGPDIDAVLAWAEESRQRLSTLQSDADRIDDLAAELEQLESKLWESAEDLRRRRQETGERLAEAVSVELTALAMPHARIVVQVAASQELGPHGADTVTLLLAPHSGSDPLPLGKGASGGELSRVMLALEVVLAAKTDTGTFIFDEVDAGVGGKAAVQIGRRLAMLAQHVQVIVVTHLPQVAAYAQNHIRVFKESVPGEGDTGGFTASDVTALDEDQRVSELARMLAGQEDSDSARAHARELISNASCTAHD</sequence>
<gene>
    <name evidence="12" type="primary">recN</name>
    <name evidence="12" type="ORF">GCM10011401_13290</name>
</gene>
<evidence type="ECO:0000256" key="8">
    <source>
        <dbReference type="ARBA" id="ARBA00033408"/>
    </source>
</evidence>
<evidence type="ECO:0000256" key="7">
    <source>
        <dbReference type="ARBA" id="ARBA00023204"/>
    </source>
</evidence>
<dbReference type="Gene3D" id="3.40.50.300">
    <property type="entry name" value="P-loop containing nucleotide triphosphate hydrolases"/>
    <property type="match status" value="2"/>
</dbReference>
<dbReference type="InterPro" id="IPR003395">
    <property type="entry name" value="RecF/RecN/SMC_N"/>
</dbReference>
<organism evidence="12 13">
    <name type="scientific">Nesterenkonia cremea</name>
    <dbReference type="NCBI Taxonomy" id="1882340"/>
    <lineage>
        <taxon>Bacteria</taxon>
        <taxon>Bacillati</taxon>
        <taxon>Actinomycetota</taxon>
        <taxon>Actinomycetes</taxon>
        <taxon>Micrococcales</taxon>
        <taxon>Micrococcaceae</taxon>
        <taxon>Nesterenkonia</taxon>
    </lineage>
</organism>
<dbReference type="FunFam" id="3.40.50.300:FF:000356">
    <property type="entry name" value="DNA repair protein RecN"/>
    <property type="match status" value="1"/>
</dbReference>
<dbReference type="PANTHER" id="PTHR11059">
    <property type="entry name" value="DNA REPAIR PROTEIN RECN"/>
    <property type="match status" value="1"/>
</dbReference>
<keyword evidence="10" id="KW-0175">Coiled coil</keyword>
<keyword evidence="4" id="KW-0547">Nucleotide-binding</keyword>
<evidence type="ECO:0000313" key="13">
    <source>
        <dbReference type="Proteomes" id="UP000633136"/>
    </source>
</evidence>
<feature type="coiled-coil region" evidence="10">
    <location>
        <begin position="361"/>
        <end position="398"/>
    </location>
</feature>
<accession>A0A917AQR6</accession>
<comment type="caution">
    <text evidence="12">The sequence shown here is derived from an EMBL/GenBank/DDBJ whole genome shotgun (WGS) entry which is preliminary data.</text>
</comment>
<evidence type="ECO:0000256" key="2">
    <source>
        <dbReference type="ARBA" id="ARBA00009441"/>
    </source>
</evidence>
<evidence type="ECO:0000256" key="1">
    <source>
        <dbReference type="ARBA" id="ARBA00003618"/>
    </source>
</evidence>
<name>A0A917AQR6_9MICC</name>
<comment type="similarity">
    <text evidence="2 9">Belongs to the RecN family.</text>
</comment>
<dbReference type="InterPro" id="IPR027417">
    <property type="entry name" value="P-loop_NTPase"/>
</dbReference>
<protein>
    <recommendedName>
        <fullName evidence="3 9">DNA repair protein RecN</fullName>
    </recommendedName>
    <alternativeName>
        <fullName evidence="8 9">Recombination protein N</fullName>
    </alternativeName>
</protein>
<evidence type="ECO:0000256" key="9">
    <source>
        <dbReference type="PIRNR" id="PIRNR003128"/>
    </source>
</evidence>
<dbReference type="Pfam" id="PF02463">
    <property type="entry name" value="SMC_N"/>
    <property type="match status" value="1"/>
</dbReference>